<keyword evidence="1" id="KW-0378">Hydrolase</keyword>
<evidence type="ECO:0000313" key="1">
    <source>
        <dbReference type="EMBL" id="MFC7274671.1"/>
    </source>
</evidence>
<sequence length="362" mass="38178">MDISYLRPLFAGDGPWASVYLDATRAEENADRQIDLRWRALSESLTSQGADEAAIAAVGDAIRDHPYQPGRYGLAIFANAGRVAHAETMAAPPAADLAVWAPLPHAMPLVAQRGEEVPYVRVLAGHRGGEVESIDGGGAPRRRSVEGGESWPITKVRAGGWSHLRYLHAVEETWKRNAGDVAAAVTDAAAEIGAEVVVVAGDPHEVPLVVGKLPPRWRDRVVTTEHAGEAALDDATVQAVAEVADQNTRAALDRFGSGPHAGGLADVVVRLRRGQVEQVLLVDHPESTDRLWIGPGDPRLIAADPATLRESGVEPVQVRADAALLRAVVGTGAGLLLVGPDDLDLPHGIGAILRYGDGETAA</sequence>
<dbReference type="InterPro" id="IPR042226">
    <property type="entry name" value="eFR1_2_sf"/>
</dbReference>
<dbReference type="EMBL" id="JBHTBJ010000006">
    <property type="protein sequence ID" value="MFC7274671.1"/>
    <property type="molecule type" value="Genomic_DNA"/>
</dbReference>
<dbReference type="InterPro" id="IPR040701">
    <property type="entry name" value="Bact_RF_family2"/>
</dbReference>
<reference evidence="2" key="1">
    <citation type="journal article" date="2019" name="Int. J. Syst. Evol. Microbiol.">
        <title>The Global Catalogue of Microorganisms (GCM) 10K type strain sequencing project: providing services to taxonomists for standard genome sequencing and annotation.</title>
        <authorList>
            <consortium name="The Broad Institute Genomics Platform"/>
            <consortium name="The Broad Institute Genome Sequencing Center for Infectious Disease"/>
            <person name="Wu L."/>
            <person name="Ma J."/>
        </authorList>
    </citation>
    <scope>NUCLEOTIDE SEQUENCE [LARGE SCALE GENOMIC DNA]</scope>
    <source>
        <strain evidence="2">XZYJT-10</strain>
    </source>
</reference>
<comment type="caution">
    <text evidence="1">The sequence shown here is derived from an EMBL/GenBank/DDBJ whole genome shotgun (WGS) entry which is preliminary data.</text>
</comment>
<dbReference type="Gene3D" id="3.30.420.60">
    <property type="entry name" value="eRF1 domain 2"/>
    <property type="match status" value="1"/>
</dbReference>
<dbReference type="SUPFAM" id="SSF53137">
    <property type="entry name" value="Translational machinery components"/>
    <property type="match status" value="1"/>
</dbReference>
<keyword evidence="2" id="KW-1185">Reference proteome</keyword>
<dbReference type="RefSeq" id="WP_378966869.1">
    <property type="nucleotide sequence ID" value="NZ_JBHTBJ010000006.1"/>
</dbReference>
<gene>
    <name evidence="1" type="ORF">ACFQS1_11815</name>
</gene>
<name>A0ABW2HPH2_9ACTN</name>
<accession>A0ABW2HPH2</accession>
<proteinExistence type="predicted"/>
<organism evidence="1 2">
    <name type="scientific">Paractinoplanes rhizophilus</name>
    <dbReference type="NCBI Taxonomy" id="1416877"/>
    <lineage>
        <taxon>Bacteria</taxon>
        <taxon>Bacillati</taxon>
        <taxon>Actinomycetota</taxon>
        <taxon>Actinomycetes</taxon>
        <taxon>Micromonosporales</taxon>
        <taxon>Micromonosporaceae</taxon>
        <taxon>Paractinoplanes</taxon>
    </lineage>
</organism>
<evidence type="ECO:0000313" key="2">
    <source>
        <dbReference type="Proteomes" id="UP001596548"/>
    </source>
</evidence>
<protein>
    <submittedName>
        <fullName evidence="1">Vms1/Ankzf1 family peptidyl-tRNA hydrolase</fullName>
    </submittedName>
</protein>
<dbReference type="Pfam" id="PF18844">
    <property type="entry name" value="baeRF_family2"/>
    <property type="match status" value="1"/>
</dbReference>
<dbReference type="Proteomes" id="UP001596548">
    <property type="component" value="Unassembled WGS sequence"/>
</dbReference>
<dbReference type="GO" id="GO:0016787">
    <property type="term" value="F:hydrolase activity"/>
    <property type="evidence" value="ECO:0007669"/>
    <property type="project" value="UniProtKB-KW"/>
</dbReference>